<sequence>MANSYKSPPSLSEDICYESWKKEIQIWQAFTELSKKKQAPAIFLSMTGKSREAVLELEMTDLNCDTGVDKLLEKLDALYLEDKNKLPFLAYDAFEHFQRPLKML</sequence>
<dbReference type="Proteomes" id="UP000663865">
    <property type="component" value="Unassembled WGS sequence"/>
</dbReference>
<protein>
    <submittedName>
        <fullName evidence="1">Uncharacterized protein</fullName>
    </submittedName>
</protein>
<accession>A0A818WQB4</accession>
<reference evidence="1" key="1">
    <citation type="submission" date="2021-02" db="EMBL/GenBank/DDBJ databases">
        <authorList>
            <person name="Nowell W R."/>
        </authorList>
    </citation>
    <scope>NUCLEOTIDE SEQUENCE</scope>
</reference>
<proteinExistence type="predicted"/>
<dbReference type="AlphaFoldDB" id="A0A818WQB4"/>
<comment type="caution">
    <text evidence="1">The sequence shown here is derived from an EMBL/GenBank/DDBJ whole genome shotgun (WGS) entry which is preliminary data.</text>
</comment>
<organism evidence="1 2">
    <name type="scientific">Rotaria socialis</name>
    <dbReference type="NCBI Taxonomy" id="392032"/>
    <lineage>
        <taxon>Eukaryota</taxon>
        <taxon>Metazoa</taxon>
        <taxon>Spiralia</taxon>
        <taxon>Gnathifera</taxon>
        <taxon>Rotifera</taxon>
        <taxon>Eurotatoria</taxon>
        <taxon>Bdelloidea</taxon>
        <taxon>Philodinida</taxon>
        <taxon>Philodinidae</taxon>
        <taxon>Rotaria</taxon>
    </lineage>
</organism>
<gene>
    <name evidence="1" type="ORF">KIK155_LOCUS28409</name>
</gene>
<evidence type="ECO:0000313" key="2">
    <source>
        <dbReference type="Proteomes" id="UP000663865"/>
    </source>
</evidence>
<name>A0A818WQB4_9BILA</name>
<evidence type="ECO:0000313" key="1">
    <source>
        <dbReference type="EMBL" id="CAF3728347.1"/>
    </source>
</evidence>
<dbReference type="EMBL" id="CAJNYV010005167">
    <property type="protein sequence ID" value="CAF3728347.1"/>
    <property type="molecule type" value="Genomic_DNA"/>
</dbReference>